<dbReference type="EMBL" id="LPWF01000004">
    <property type="protein sequence ID" value="ODS01813.1"/>
    <property type="molecule type" value="Genomic_DNA"/>
</dbReference>
<reference evidence="5 6" key="1">
    <citation type="journal article" date="2016" name="Environ. Microbiol.">
        <title>New Methyloceanibacter diversity from North Sea sediments includes methanotroph containing solely the soluble methane monooxygenase.</title>
        <authorList>
            <person name="Vekeman B."/>
            <person name="Kerckhof F.M."/>
            <person name="Cremers G."/>
            <person name="de Vos P."/>
            <person name="Vandamme P."/>
            <person name="Boon N."/>
            <person name="Op den Camp H.J."/>
            <person name="Heylen K."/>
        </authorList>
    </citation>
    <scope>NUCLEOTIDE SEQUENCE [LARGE SCALE GENOMIC DNA]</scope>
    <source>
        <strain evidence="5 6">R-67175</strain>
    </source>
</reference>
<protein>
    <recommendedName>
        <fullName evidence="4">N-acetyltransferase domain-containing protein</fullName>
    </recommendedName>
</protein>
<feature type="region of interest" description="Disordered" evidence="3">
    <location>
        <begin position="132"/>
        <end position="168"/>
    </location>
</feature>
<feature type="domain" description="N-acetyltransferase" evidence="4">
    <location>
        <begin position="1"/>
        <end position="148"/>
    </location>
</feature>
<dbReference type="InterPro" id="IPR050832">
    <property type="entry name" value="Bact_Acetyltransf"/>
</dbReference>
<dbReference type="Proteomes" id="UP000094472">
    <property type="component" value="Unassembled WGS sequence"/>
</dbReference>
<evidence type="ECO:0000313" key="6">
    <source>
        <dbReference type="Proteomes" id="UP000094472"/>
    </source>
</evidence>
<evidence type="ECO:0000256" key="2">
    <source>
        <dbReference type="ARBA" id="ARBA00023315"/>
    </source>
</evidence>
<dbReference type="RefSeq" id="WP_204377236.1">
    <property type="nucleotide sequence ID" value="NZ_LPWF01000004.1"/>
</dbReference>
<keyword evidence="2" id="KW-0012">Acyltransferase</keyword>
<organism evidence="5 6">
    <name type="scientific">Methyloceanibacter superfactus</name>
    <dbReference type="NCBI Taxonomy" id="1774969"/>
    <lineage>
        <taxon>Bacteria</taxon>
        <taxon>Pseudomonadati</taxon>
        <taxon>Pseudomonadota</taxon>
        <taxon>Alphaproteobacteria</taxon>
        <taxon>Hyphomicrobiales</taxon>
        <taxon>Hyphomicrobiaceae</taxon>
        <taxon>Methyloceanibacter</taxon>
    </lineage>
</organism>
<proteinExistence type="predicted"/>
<gene>
    <name evidence="5" type="ORF">AUC69_06180</name>
</gene>
<dbReference type="GO" id="GO:0016747">
    <property type="term" value="F:acyltransferase activity, transferring groups other than amino-acyl groups"/>
    <property type="evidence" value="ECO:0007669"/>
    <property type="project" value="InterPro"/>
</dbReference>
<dbReference type="InterPro" id="IPR000182">
    <property type="entry name" value="GNAT_dom"/>
</dbReference>
<dbReference type="Gene3D" id="3.40.630.30">
    <property type="match status" value="1"/>
</dbReference>
<name>A0A1E3W7N0_9HYPH</name>
<evidence type="ECO:0000256" key="3">
    <source>
        <dbReference type="SAM" id="MobiDB-lite"/>
    </source>
</evidence>
<dbReference type="PANTHER" id="PTHR43877">
    <property type="entry name" value="AMINOALKYLPHOSPHONATE N-ACETYLTRANSFERASE-RELATED-RELATED"/>
    <property type="match status" value="1"/>
</dbReference>
<dbReference type="STRING" id="1774969.AUC69_06180"/>
<dbReference type="InterPro" id="IPR016181">
    <property type="entry name" value="Acyl_CoA_acyltransferase"/>
</dbReference>
<keyword evidence="6" id="KW-1185">Reference proteome</keyword>
<keyword evidence="1" id="KW-0808">Transferase</keyword>
<evidence type="ECO:0000256" key="1">
    <source>
        <dbReference type="ARBA" id="ARBA00022679"/>
    </source>
</evidence>
<dbReference type="AlphaFoldDB" id="A0A1E3W7N0"/>
<dbReference type="SUPFAM" id="SSF55729">
    <property type="entry name" value="Acyl-CoA N-acyltransferases (Nat)"/>
    <property type="match status" value="1"/>
</dbReference>
<dbReference type="CDD" id="cd04301">
    <property type="entry name" value="NAT_SF"/>
    <property type="match status" value="1"/>
</dbReference>
<evidence type="ECO:0000259" key="4">
    <source>
        <dbReference type="PROSITE" id="PS51186"/>
    </source>
</evidence>
<evidence type="ECO:0000313" key="5">
    <source>
        <dbReference type="EMBL" id="ODS01813.1"/>
    </source>
</evidence>
<comment type="caution">
    <text evidence="5">The sequence shown here is derived from an EMBL/GenBank/DDBJ whole genome shotgun (WGS) entry which is preliminary data.</text>
</comment>
<dbReference type="PROSITE" id="PS51186">
    <property type="entry name" value="GNAT"/>
    <property type="match status" value="1"/>
</dbReference>
<accession>A0A1E3W7N0</accession>
<dbReference type="Pfam" id="PF00583">
    <property type="entry name" value="Acetyltransf_1"/>
    <property type="match status" value="1"/>
</dbReference>
<sequence length="168" mass="17471">MVHRALPGDAGLMAAIHASCFDRPSDRPWDEAAMAQLIASPGVLCLLGAATHVVAAPAGLLIARRAADEAELLTLGVTPACRRSGLGRALVTKALEDLRASGAATLFLEVDEGNEAALALYRSFGAQPVGRAPDITRAAPTPRSSALPFQTGPPMMGKSPIKSHEDQR</sequence>